<feature type="region of interest" description="Disordered" evidence="1">
    <location>
        <begin position="66"/>
        <end position="85"/>
    </location>
</feature>
<accession>A0AA38H8G0</accession>
<dbReference type="RefSeq" id="XP_052946010.1">
    <property type="nucleotide sequence ID" value="XM_053093156.1"/>
</dbReference>
<reference evidence="2" key="1">
    <citation type="journal article" date="2022" name="G3 (Bethesda)">
        <title>High quality genome of the basidiomycete yeast Dioszegia hungarica PDD-24b-2 isolated from cloud water.</title>
        <authorList>
            <person name="Jarrige D."/>
            <person name="Haridas S."/>
            <person name="Bleykasten-Grosshans C."/>
            <person name="Joly M."/>
            <person name="Nadalig T."/>
            <person name="Sancelme M."/>
            <person name="Vuilleumier S."/>
            <person name="Grigoriev I.V."/>
            <person name="Amato P."/>
            <person name="Bringel F."/>
        </authorList>
    </citation>
    <scope>NUCLEOTIDE SEQUENCE</scope>
    <source>
        <strain evidence="2">PDD-24b-2</strain>
    </source>
</reference>
<evidence type="ECO:0000256" key="1">
    <source>
        <dbReference type="SAM" id="MobiDB-lite"/>
    </source>
</evidence>
<feature type="compositionally biased region" description="Polar residues" evidence="1">
    <location>
        <begin position="67"/>
        <end position="80"/>
    </location>
</feature>
<dbReference type="Proteomes" id="UP001164286">
    <property type="component" value="Unassembled WGS sequence"/>
</dbReference>
<evidence type="ECO:0000313" key="3">
    <source>
        <dbReference type="Proteomes" id="UP001164286"/>
    </source>
</evidence>
<proteinExistence type="predicted"/>
<protein>
    <submittedName>
        <fullName evidence="2">Uncharacterized protein</fullName>
    </submittedName>
</protein>
<dbReference type="EMBL" id="JAKWFO010000005">
    <property type="protein sequence ID" value="KAI9636233.1"/>
    <property type="molecule type" value="Genomic_DNA"/>
</dbReference>
<organism evidence="2 3">
    <name type="scientific">Dioszegia hungarica</name>
    <dbReference type="NCBI Taxonomy" id="4972"/>
    <lineage>
        <taxon>Eukaryota</taxon>
        <taxon>Fungi</taxon>
        <taxon>Dikarya</taxon>
        <taxon>Basidiomycota</taxon>
        <taxon>Agaricomycotina</taxon>
        <taxon>Tremellomycetes</taxon>
        <taxon>Tremellales</taxon>
        <taxon>Bulleribasidiaceae</taxon>
        <taxon>Dioszegia</taxon>
    </lineage>
</organism>
<dbReference type="GeneID" id="77732361"/>
<comment type="caution">
    <text evidence="2">The sequence shown here is derived from an EMBL/GenBank/DDBJ whole genome shotgun (WGS) entry which is preliminary data.</text>
</comment>
<evidence type="ECO:0000313" key="2">
    <source>
        <dbReference type="EMBL" id="KAI9636233.1"/>
    </source>
</evidence>
<keyword evidence="3" id="KW-1185">Reference proteome</keyword>
<name>A0AA38H8G0_9TREE</name>
<sequence length="246" mass="27997">MPSPELTHSHSRPTGPATINAVVTLLKWRGLPIELAQRIVDQAQYWTKCTRSNKRACTVIARMAPPRQSSGGQLETWTSGQEDEVKEDMEMEGSGLRDRIGEVWYLCSSPMGCLLKQRNGGEEKDETGASSWIRQVAVETFSRDQGWSDNAAHYGKYEHSYSWFEMSLLRNGQEVPESRVKIQYNVHAGQYFKSHRHVFDKTHPLVRDAVEGDRLVLWARAEYPGWTNVIKEASISVYTAPYPVPR</sequence>
<dbReference type="AlphaFoldDB" id="A0AA38H8G0"/>
<gene>
    <name evidence="2" type="ORF">MKK02DRAFT_44937</name>
</gene>